<organism evidence="6 7">
    <name type="scientific">Segatella copri</name>
    <dbReference type="NCBI Taxonomy" id="165179"/>
    <lineage>
        <taxon>Bacteria</taxon>
        <taxon>Pseudomonadati</taxon>
        <taxon>Bacteroidota</taxon>
        <taxon>Bacteroidia</taxon>
        <taxon>Bacteroidales</taxon>
        <taxon>Prevotellaceae</taxon>
        <taxon>Segatella</taxon>
    </lineage>
</organism>
<dbReference type="PANTHER" id="PTHR33619:SF3">
    <property type="entry name" value="POLYSACCHARIDE EXPORT PROTEIN GFCE-RELATED"/>
    <property type="match status" value="1"/>
</dbReference>
<feature type="domain" description="Soluble ligand binding" evidence="5">
    <location>
        <begin position="355"/>
        <end position="401"/>
    </location>
</feature>
<feature type="domain" description="Soluble ligand binding" evidence="5">
    <location>
        <begin position="530"/>
        <end position="573"/>
    </location>
</feature>
<dbReference type="InterPro" id="IPR003715">
    <property type="entry name" value="Poly_export_N"/>
</dbReference>
<feature type="domain" description="Soluble ligand binding" evidence="5">
    <location>
        <begin position="628"/>
        <end position="675"/>
    </location>
</feature>
<reference evidence="7" key="1">
    <citation type="submission" date="2019-09" db="EMBL/GenBank/DDBJ databases">
        <title>Distinct polysaccharide growth profiles of human intestinal Prevotella copri isolates.</title>
        <authorList>
            <person name="Fehlner-Peach H."/>
            <person name="Magnabosco C."/>
            <person name="Raghavan V."/>
            <person name="Scher J.U."/>
            <person name="Tett A."/>
            <person name="Cox L.M."/>
            <person name="Gottsegen C."/>
            <person name="Watters A."/>
            <person name="Wiltshire- Gordon J.D."/>
            <person name="Segata N."/>
            <person name="Bonneau R."/>
            <person name="Littman D.R."/>
        </authorList>
    </citation>
    <scope>NUCLEOTIDE SEQUENCE [LARGE SCALE GENOMIC DNA]</scope>
    <source>
        <strain evidence="7">BU41712</strain>
    </source>
</reference>
<feature type="region of interest" description="Disordered" evidence="2">
    <location>
        <begin position="87"/>
        <end position="118"/>
    </location>
</feature>
<feature type="domain" description="Soluble ligand binding" evidence="5">
    <location>
        <begin position="271"/>
        <end position="316"/>
    </location>
</feature>
<dbReference type="Proteomes" id="UP000423156">
    <property type="component" value="Unassembled WGS sequence"/>
</dbReference>
<dbReference type="EMBL" id="VZBZ01000123">
    <property type="protein sequence ID" value="MQN78026.1"/>
    <property type="molecule type" value="Genomic_DNA"/>
</dbReference>
<evidence type="ECO:0000256" key="3">
    <source>
        <dbReference type="SAM" id="SignalP"/>
    </source>
</evidence>
<gene>
    <name evidence="6" type="ORF">F7D71_09210</name>
</gene>
<evidence type="ECO:0000259" key="5">
    <source>
        <dbReference type="Pfam" id="PF10531"/>
    </source>
</evidence>
<feature type="signal peptide" evidence="3">
    <location>
        <begin position="1"/>
        <end position="20"/>
    </location>
</feature>
<feature type="domain" description="Polysaccharide export protein N-terminal" evidence="4">
    <location>
        <begin position="191"/>
        <end position="264"/>
    </location>
</feature>
<dbReference type="RefSeq" id="WP_153093017.1">
    <property type="nucleotide sequence ID" value="NZ_VZBZ01000123.1"/>
</dbReference>
<feature type="chain" id="PRO_5041679099" evidence="3">
    <location>
        <begin position="21"/>
        <end position="867"/>
    </location>
</feature>
<evidence type="ECO:0000256" key="2">
    <source>
        <dbReference type="SAM" id="MobiDB-lite"/>
    </source>
</evidence>
<protein>
    <submittedName>
        <fullName evidence="6">Capsule biosynthesis protein</fullName>
    </submittedName>
</protein>
<evidence type="ECO:0000313" key="7">
    <source>
        <dbReference type="Proteomes" id="UP000423156"/>
    </source>
</evidence>
<proteinExistence type="predicted"/>
<comment type="caution">
    <text evidence="6">The sequence shown here is derived from an EMBL/GenBank/DDBJ whole genome shotgun (WGS) entry which is preliminary data.</text>
</comment>
<dbReference type="InterPro" id="IPR019554">
    <property type="entry name" value="Soluble_ligand-bd"/>
</dbReference>
<dbReference type="Pfam" id="PF10531">
    <property type="entry name" value="SLBB"/>
    <property type="match status" value="4"/>
</dbReference>
<accession>A0AA90ZQ41</accession>
<evidence type="ECO:0000256" key="1">
    <source>
        <dbReference type="ARBA" id="ARBA00022729"/>
    </source>
</evidence>
<evidence type="ECO:0000313" key="6">
    <source>
        <dbReference type="EMBL" id="MQN78026.1"/>
    </source>
</evidence>
<dbReference type="AlphaFoldDB" id="A0AA90ZQ41"/>
<dbReference type="InterPro" id="IPR049712">
    <property type="entry name" value="Poly_export"/>
</dbReference>
<name>A0AA90ZQ41_9BACT</name>
<dbReference type="PANTHER" id="PTHR33619">
    <property type="entry name" value="POLYSACCHARIDE EXPORT PROTEIN GFCE-RELATED"/>
    <property type="match status" value="1"/>
</dbReference>
<keyword evidence="1 3" id="KW-0732">Signal</keyword>
<dbReference type="GO" id="GO:0015159">
    <property type="term" value="F:polysaccharide transmembrane transporter activity"/>
    <property type="evidence" value="ECO:0007669"/>
    <property type="project" value="InterPro"/>
</dbReference>
<dbReference type="Gene3D" id="3.10.560.10">
    <property type="entry name" value="Outer membrane lipoprotein wza domain like"/>
    <property type="match status" value="6"/>
</dbReference>
<evidence type="ECO:0000259" key="4">
    <source>
        <dbReference type="Pfam" id="PF02563"/>
    </source>
</evidence>
<sequence>MKKHIILVLAFVLSSGPLFAQSSHMTDDQVMSFVVKEHERGTSNSQIVTKLMQQGVDISQIRRVRNKYQKMSQQNELYSTSAARNVANKRMRTNNGKQREDYQDKDNEKQVSTYSNYRIQSKQNDSYYSSYDENNPDYANFSKEMNALVPDTATMIKQMQAELGIKRNKVFGRDIFNNKDLSFEPNMNIATPQNYRLGPGDAVIIDIYGASQKTIESTVSPDGEVTIEGYGPVSVSGLTVAQANARLRNTVGSRYRSSRIKLTVGQTKTIMVNVMGEVKIPGTYTLSAFATVFHALYMAGGTNDLGTLRNIKVYRHNKLVTVVDIYDYILNGKLTGNVRLADNDVIVVGPYDCLVTIAGKVKRPMIYEMKKNESVNSLLKYSGGFTGDAYKKSVRLNRKTGRERAVYNIEEFDFSSFRIDDGDSISVDSILPRYANTVEVKGAVFRPGMYNLGEEINSVRTLVEHAEGLTEEAFTNRAVMHRMKSDRSLEVISVDIAGIMNGKTPDIPLKENDVLFIPTRQEKIVERTLTIRGEVQYPGVYQYADNETLEDFVLQAGGLTDKASTVNVMVSRRVMDAKALRPDSVIAKTYTLSLKDGFVIDGTPGFKLMPFDEVMIRQSPAYVEQQNVSITGEVMFAGLYTLDHRNARLSELFKKAGGATDQAYLKGARIIRKANEQEKQRMEAVLKMQREEMQKNLLQLAASSNNSSALTQTSKDVERTNIEKFNVPSEYPVGIDLPKALANPGSDADIILREGDRLVIPQYNGTVKINGAVMFANTVAYEKGKKPSYYIDQAGGFASDALKSKAYIIYMNGKVAKLSHGAKVQPGSEIVIPAKLKRKMSTAEMMSMGSSMSSIAAMIATIANMSK</sequence>
<feature type="compositionally biased region" description="Basic and acidic residues" evidence="2">
    <location>
        <begin position="97"/>
        <end position="109"/>
    </location>
</feature>
<dbReference type="Pfam" id="PF02563">
    <property type="entry name" value="Poly_export"/>
    <property type="match status" value="1"/>
</dbReference>